<dbReference type="InterPro" id="IPR021647">
    <property type="entry name" value="CusF_Ec"/>
</dbReference>
<name>G0ACJ7_COLFT</name>
<dbReference type="Gene3D" id="2.40.50.320">
    <property type="entry name" value="Copper binding periplasmic protein CusF"/>
    <property type="match status" value="1"/>
</dbReference>
<evidence type="ECO:0008006" key="4">
    <source>
        <dbReference type="Google" id="ProtNLM"/>
    </source>
</evidence>
<keyword evidence="3" id="KW-1185">Reference proteome</keyword>
<reference evidence="3" key="6">
    <citation type="submission" date="2011-05" db="EMBL/GenBank/DDBJ databases">
        <title>Complete sequence of Collimonas fungivorans Ter331.</title>
        <authorList>
            <person name="Leveau J.H."/>
        </authorList>
    </citation>
    <scope>NUCLEOTIDE SEQUENCE [LARGE SCALE GENOMIC DNA]</scope>
    <source>
        <strain evidence="3">Ter331</strain>
    </source>
</reference>
<reference evidence="2 3" key="1">
    <citation type="journal article" date="2004" name="Environ. Microbiol.">
        <title>Phylogeny-function analysis of (meta)genomic libraries: screening for expression of ribosomal RNA genes by large-insert library fluorescent in situ hybridization (LIL-FISH).</title>
        <authorList>
            <person name="Leveau J.H."/>
            <person name="Gerards S."/>
            <person name="de Boer W."/>
            <person name="van Veen J.A."/>
        </authorList>
    </citation>
    <scope>NUCLEOTIDE SEQUENCE [LARGE SCALE GENOMIC DNA]</scope>
    <source>
        <strain evidence="2 3">Ter331</strain>
    </source>
</reference>
<dbReference type="AlphaFoldDB" id="G0ACJ7"/>
<sequence length="133" mass="13854">MKGIFMKSVLIASTLALSLLSASAFAHDEHALPLLISFNAPLAAAEESTAAPEIKSADAAAVSSGEVRKIDKEAGKITVKHGPLANLGMPPMTMVFRVSDPALLDQVKQGDKIDFVAEKANGALTITKIQAAE</sequence>
<dbReference type="eggNOG" id="COG5569">
    <property type="taxonomic scope" value="Bacteria"/>
</dbReference>
<evidence type="ECO:0000256" key="1">
    <source>
        <dbReference type="SAM" id="SignalP"/>
    </source>
</evidence>
<feature type="chain" id="PRO_5003396774" description="Copper-binding protein" evidence="1">
    <location>
        <begin position="27"/>
        <end position="133"/>
    </location>
</feature>
<evidence type="ECO:0000313" key="2">
    <source>
        <dbReference type="EMBL" id="AEK62792.1"/>
    </source>
</evidence>
<dbReference type="HOGENOM" id="CLU_140852_0_1_4"/>
<keyword evidence="1" id="KW-0732">Signal</keyword>
<reference evidence="2 3" key="2">
    <citation type="journal article" date="2006" name="J. Microbiol. Methods">
        <title>Genomic flank-sequencing of plasposon insertion sites for rapid identification of functional genes.</title>
        <authorList>
            <person name="Leveau J.H."/>
            <person name="Gerards S."/>
            <person name="Fritsche K."/>
            <person name="Zondag G."/>
            <person name="van Veen J.A."/>
        </authorList>
    </citation>
    <scope>NUCLEOTIDE SEQUENCE [LARGE SCALE GENOMIC DNA]</scope>
    <source>
        <strain evidence="2 3">Ter331</strain>
    </source>
</reference>
<reference evidence="2 3" key="5">
    <citation type="journal article" date="2011" name="ISME J.">
        <title>Dual transcriptional profiling of a bacterial/fungal confrontation: Collimonas fungivorans versus Aspergillus niger.</title>
        <authorList>
            <person name="Mela F."/>
            <person name="Fritsche K."/>
            <person name="de Boer W."/>
            <person name="van Veen J.A."/>
            <person name="de Graaff L.H."/>
            <person name="van den Berg M."/>
            <person name="Leveau J.H."/>
        </authorList>
    </citation>
    <scope>NUCLEOTIDE SEQUENCE [LARGE SCALE GENOMIC DNA]</scope>
    <source>
        <strain evidence="2 3">Ter331</strain>
    </source>
</reference>
<dbReference type="Proteomes" id="UP000008392">
    <property type="component" value="Chromosome"/>
</dbReference>
<protein>
    <recommendedName>
        <fullName evidence="4">Copper-binding protein</fullName>
    </recommendedName>
</protein>
<gene>
    <name evidence="2" type="ordered locus">CFU_2967</name>
</gene>
<reference evidence="2 3" key="4">
    <citation type="journal article" date="2010" name="Environ. Microbiol.">
        <title>The bacterial genus Collimonas: mycophagy, weathering and other adaptive solutions to life in oligotrophic soil environments.</title>
        <authorList>
            <person name="Leveau J.H."/>
            <person name="Uroz S."/>
            <person name="de Boer W."/>
        </authorList>
    </citation>
    <scope>NUCLEOTIDE SEQUENCE [LARGE SCALE GENOMIC DNA]</scope>
    <source>
        <strain evidence="2 3">Ter331</strain>
    </source>
</reference>
<dbReference type="EMBL" id="CP002745">
    <property type="protein sequence ID" value="AEK62792.1"/>
    <property type="molecule type" value="Genomic_DNA"/>
</dbReference>
<accession>G0ACJ7</accession>
<dbReference type="KEGG" id="cfu:CFU_2967"/>
<dbReference type="STRING" id="1005048.CFU_2967"/>
<reference evidence="2 3" key="3">
    <citation type="journal article" date="2008" name="FEMS Microbiol. Ecol.">
        <title>Identification and characterization of genes underlying chitinolysis in Collimonas fungivorans Ter331.</title>
        <authorList>
            <person name="Fritsche K."/>
            <person name="de Boer W."/>
            <person name="Gerards S."/>
            <person name="van den Berg M."/>
            <person name="van Veen J.A."/>
            <person name="Leveau J.H."/>
        </authorList>
    </citation>
    <scope>NUCLEOTIDE SEQUENCE [LARGE SCALE GENOMIC DNA]</scope>
    <source>
        <strain evidence="2 3">Ter331</strain>
    </source>
</reference>
<proteinExistence type="predicted"/>
<dbReference type="InterPro" id="IPR042230">
    <property type="entry name" value="CusF_sf"/>
</dbReference>
<dbReference type="Pfam" id="PF11604">
    <property type="entry name" value="CusF_Ec"/>
    <property type="match status" value="1"/>
</dbReference>
<evidence type="ECO:0000313" key="3">
    <source>
        <dbReference type="Proteomes" id="UP000008392"/>
    </source>
</evidence>
<organism evidence="2 3">
    <name type="scientific">Collimonas fungivorans (strain Ter331)</name>
    <dbReference type="NCBI Taxonomy" id="1005048"/>
    <lineage>
        <taxon>Bacteria</taxon>
        <taxon>Pseudomonadati</taxon>
        <taxon>Pseudomonadota</taxon>
        <taxon>Betaproteobacteria</taxon>
        <taxon>Burkholderiales</taxon>
        <taxon>Oxalobacteraceae</taxon>
        <taxon>Collimonas</taxon>
    </lineage>
</organism>
<feature type="signal peptide" evidence="1">
    <location>
        <begin position="1"/>
        <end position="26"/>
    </location>
</feature>